<dbReference type="EMBL" id="VCAZ01000082">
    <property type="protein sequence ID" value="TSQ12735.1"/>
    <property type="molecule type" value="Genomic_DNA"/>
</dbReference>
<evidence type="ECO:0000313" key="12">
    <source>
        <dbReference type="Proteomes" id="UP000319801"/>
    </source>
</evidence>
<proteinExistence type="inferred from homology"/>
<keyword evidence="7" id="KW-0372">Hormone</keyword>
<evidence type="ECO:0000256" key="1">
    <source>
        <dbReference type="ARBA" id="ARBA00003962"/>
    </source>
</evidence>
<dbReference type="GO" id="GO:0005615">
    <property type="term" value="C:extracellular space"/>
    <property type="evidence" value="ECO:0007669"/>
    <property type="project" value="UniProtKB-UniRule"/>
</dbReference>
<keyword evidence="8 10" id="KW-1015">Disulfide bond</keyword>
<evidence type="ECO:0000256" key="3">
    <source>
        <dbReference type="ARBA" id="ARBA00008693"/>
    </source>
</evidence>
<dbReference type="Pfam" id="PF03298">
    <property type="entry name" value="Stanniocalcin"/>
    <property type="match status" value="1"/>
</dbReference>
<dbReference type="Proteomes" id="UP000319801">
    <property type="component" value="Unassembled WGS sequence"/>
</dbReference>
<organism evidence="11 12">
    <name type="scientific">Bagarius yarrelli</name>
    <name type="common">Goonch</name>
    <name type="synonym">Bagrus yarrelli</name>
    <dbReference type="NCBI Taxonomy" id="175774"/>
    <lineage>
        <taxon>Eukaryota</taxon>
        <taxon>Metazoa</taxon>
        <taxon>Chordata</taxon>
        <taxon>Craniata</taxon>
        <taxon>Vertebrata</taxon>
        <taxon>Euteleostomi</taxon>
        <taxon>Actinopterygii</taxon>
        <taxon>Neopterygii</taxon>
        <taxon>Teleostei</taxon>
        <taxon>Ostariophysi</taxon>
        <taxon>Siluriformes</taxon>
        <taxon>Sisoridae</taxon>
        <taxon>Sisorinae</taxon>
        <taxon>Bagarius</taxon>
    </lineage>
</organism>
<evidence type="ECO:0000256" key="2">
    <source>
        <dbReference type="ARBA" id="ARBA00004613"/>
    </source>
</evidence>
<comment type="function">
    <text evidence="1 10">Its primary function is the prevention of hypercalcemia. Upon release into the circulation, it lowers calcium transport by the gills, thereby reducing its rate of influx from the environment into the extracellular compartment. STC also stimulates phosphate reabsorption by renal proximal tubules. The consequence of this action is increased levels of plasma phosphate, which combines with excess calcium and promotes its disposal into bone and scales.</text>
</comment>
<evidence type="ECO:0000256" key="5">
    <source>
        <dbReference type="ARBA" id="ARBA00017831"/>
    </source>
</evidence>
<gene>
    <name evidence="11" type="ORF">Baya_10815</name>
</gene>
<comment type="function">
    <text evidence="9">Has an anti-hypocalcemic action on calcium and phosphate homeostasis.</text>
</comment>
<name>A0A556UZF1_BAGYA</name>
<dbReference type="PANTHER" id="PTHR11245:SF2">
    <property type="entry name" value="STANNIOCALCIN-2"/>
    <property type="match status" value="1"/>
</dbReference>
<comment type="similarity">
    <text evidence="3 10">Belongs to the stanniocalcin family.</text>
</comment>
<evidence type="ECO:0000313" key="11">
    <source>
        <dbReference type="EMBL" id="TSQ12735.1"/>
    </source>
</evidence>
<evidence type="ECO:0000256" key="6">
    <source>
        <dbReference type="ARBA" id="ARBA00022525"/>
    </source>
</evidence>
<reference evidence="11 12" key="1">
    <citation type="journal article" date="2019" name="Genome Biol. Evol.">
        <title>Whole-Genome Sequencing of the Giant Devil Catfish, Bagarius yarrelli.</title>
        <authorList>
            <person name="Jiang W."/>
            <person name="Lv Y."/>
            <person name="Cheng L."/>
            <person name="Yang K."/>
            <person name="Chao B."/>
            <person name="Wang X."/>
            <person name="Li Y."/>
            <person name="Pan X."/>
            <person name="You X."/>
            <person name="Zhang Y."/>
            <person name="Yang J."/>
            <person name="Li J."/>
            <person name="Zhang X."/>
            <person name="Liu S."/>
            <person name="Sun C."/>
            <person name="Yang J."/>
            <person name="Shi Q."/>
        </authorList>
    </citation>
    <scope>NUCLEOTIDE SEQUENCE [LARGE SCALE GENOMIC DNA]</scope>
    <source>
        <strain evidence="11">JWS20170419001</strain>
        <tissue evidence="11">Muscle</tissue>
    </source>
</reference>
<keyword evidence="6 10" id="KW-0964">Secreted</keyword>
<evidence type="ECO:0000256" key="9">
    <source>
        <dbReference type="ARBA" id="ARBA00037055"/>
    </source>
</evidence>
<evidence type="ECO:0000256" key="8">
    <source>
        <dbReference type="ARBA" id="ARBA00023157"/>
    </source>
</evidence>
<dbReference type="PANTHER" id="PTHR11245">
    <property type="entry name" value="STANNIOCALCIN"/>
    <property type="match status" value="1"/>
</dbReference>
<evidence type="ECO:0000256" key="10">
    <source>
        <dbReference type="RuleBase" id="RU369112"/>
    </source>
</evidence>
<dbReference type="OrthoDB" id="8931566at2759"/>
<dbReference type="AlphaFoldDB" id="A0A556UZF1"/>
<sequence length="252" mass="27997">MDVKLAVVFVLIVQRTVETTHSADLYENSSLERSSNPKKIRLSLQDTAEIQQCLLSAGDVGCGTFECFTNSSCEIRGLHDICMSFLHNAGKFDSQYFLQGKSFIKDALKCMAHGLRHKFSCVSRKCVSVKEMVFQLQHVCYNKHNLCSVVRENINVMIEMIHFQDLLPKGPHVELVNILLGCGEEVRVAITHRIHSQCEQNWGALCASLSLCLPDHTKIQTVPTLTSVPAIPSANFLPHAGPPLPQPDGQQV</sequence>
<comment type="subunit">
    <text evidence="4 10">Homodimer; disulfide-linked.</text>
</comment>
<comment type="subcellular location">
    <subcellularLocation>
        <location evidence="2 10">Secreted</location>
    </subcellularLocation>
</comment>
<protein>
    <recommendedName>
        <fullName evidence="5 10">Stanniocalcin</fullName>
        <shortName evidence="10">STC</shortName>
    </recommendedName>
    <alternativeName>
        <fullName evidence="10">Corpuscles of Stannius protein</fullName>
    </alternativeName>
</protein>
<dbReference type="GO" id="GO:0006874">
    <property type="term" value="P:intracellular calcium ion homeostasis"/>
    <property type="evidence" value="ECO:0007669"/>
    <property type="project" value="UniProtKB-UniRule"/>
</dbReference>
<keyword evidence="12" id="KW-1185">Reference proteome</keyword>
<evidence type="ECO:0000256" key="7">
    <source>
        <dbReference type="ARBA" id="ARBA00022702"/>
    </source>
</evidence>
<accession>A0A556UZF1</accession>
<evidence type="ECO:0000256" key="4">
    <source>
        <dbReference type="ARBA" id="ARBA00011748"/>
    </source>
</evidence>
<comment type="caution">
    <text evidence="11">The sequence shown here is derived from an EMBL/GenBank/DDBJ whole genome shotgun (WGS) entry which is preliminary data.</text>
</comment>
<dbReference type="GO" id="GO:0005179">
    <property type="term" value="F:hormone activity"/>
    <property type="evidence" value="ECO:0007669"/>
    <property type="project" value="UniProtKB-KW"/>
</dbReference>
<dbReference type="InterPro" id="IPR004978">
    <property type="entry name" value="Stanniocalcin"/>
</dbReference>